<dbReference type="Gene3D" id="1.10.530.10">
    <property type="match status" value="1"/>
</dbReference>
<organism evidence="3 4">
    <name type="scientific">Methylorubrum aminovorans</name>
    <dbReference type="NCBI Taxonomy" id="269069"/>
    <lineage>
        <taxon>Bacteria</taxon>
        <taxon>Pseudomonadati</taxon>
        <taxon>Pseudomonadota</taxon>
        <taxon>Alphaproteobacteria</taxon>
        <taxon>Hyphomicrobiales</taxon>
        <taxon>Methylobacteriaceae</taxon>
        <taxon>Methylorubrum</taxon>
    </lineage>
</organism>
<evidence type="ECO:0000259" key="2">
    <source>
        <dbReference type="Pfam" id="PF18013"/>
    </source>
</evidence>
<gene>
    <name evidence="3" type="ORF">LNAOJCKE_0416</name>
</gene>
<feature type="domain" description="Phage tail lysozyme" evidence="2">
    <location>
        <begin position="10"/>
        <end position="142"/>
    </location>
</feature>
<evidence type="ECO:0000313" key="3">
    <source>
        <dbReference type="EMBL" id="GJE63222.1"/>
    </source>
</evidence>
<feature type="region of interest" description="Disordered" evidence="1">
    <location>
        <begin position="214"/>
        <end position="361"/>
    </location>
</feature>
<dbReference type="RefSeq" id="WP_238222010.1">
    <property type="nucleotide sequence ID" value="NZ_BAAADH010000020.1"/>
</dbReference>
<dbReference type="Pfam" id="PF18013">
    <property type="entry name" value="Phage_lysozyme2"/>
    <property type="match status" value="1"/>
</dbReference>
<evidence type="ECO:0000313" key="4">
    <source>
        <dbReference type="Proteomes" id="UP001055039"/>
    </source>
</evidence>
<feature type="compositionally biased region" description="Polar residues" evidence="1">
    <location>
        <begin position="182"/>
        <end position="199"/>
    </location>
</feature>
<proteinExistence type="predicted"/>
<protein>
    <recommendedName>
        <fullName evidence="2">Phage tail lysozyme domain-containing protein</fullName>
    </recommendedName>
</protein>
<evidence type="ECO:0000256" key="1">
    <source>
        <dbReference type="SAM" id="MobiDB-lite"/>
    </source>
</evidence>
<accession>A0ABQ4U8N3</accession>
<feature type="compositionally biased region" description="Low complexity" evidence="1">
    <location>
        <begin position="230"/>
        <end position="252"/>
    </location>
</feature>
<comment type="caution">
    <text evidence="3">The sequence shown here is derived from an EMBL/GenBank/DDBJ whole genome shotgun (WGS) entry which is preliminary data.</text>
</comment>
<feature type="compositionally biased region" description="Pro residues" evidence="1">
    <location>
        <begin position="253"/>
        <end position="265"/>
    </location>
</feature>
<dbReference type="InterPro" id="IPR041219">
    <property type="entry name" value="Phage_lysozyme2"/>
</dbReference>
<sequence>MAKNDYSNATARMIFDRLVALGVPRNAAIGSVGSLMGESGAHLEPRSVNRGDGADGSDSIGIGQWNQGRATALKRTAASMGVPWQDPRAQVEHLVNELNGSHRHVLDALKRGPDTIEAGERTWTKRYEVAGKPHHDRRIAHGYGFARALGDAPANPVAPATSLVAQARNPGAPQRPQGATPFIQSPNGFAGFQSPSGNQPLIPRMIEAFTRAIPGDPMTTGTIIPASFTPEAPQAPQEAPQAPQEAPQAAPQPFQPPAPPQPPQGATPAPQGSPSIPNSFLPPSFADVAGITPNDPTPLGARNGMVQVGGESDARRAPSFSDGYFGRAPEASPMTIAPQGDRQYTETDFDPGPGPAENPLVVRGIRPKAEPTPAQPQPQMVPLPPQRPSNDQLFPQPQATIPGMPQAPSGSTPTIWGATYHGPESGWINHAQKPAGTPYPEAWQGGNPYPSEGNLLKLLGLV</sequence>
<reference evidence="3" key="1">
    <citation type="journal article" date="2021" name="Front. Microbiol.">
        <title>Comprehensive Comparative Genomics and Phenotyping of Methylobacterium Species.</title>
        <authorList>
            <person name="Alessa O."/>
            <person name="Ogura Y."/>
            <person name="Fujitani Y."/>
            <person name="Takami H."/>
            <person name="Hayashi T."/>
            <person name="Sahin N."/>
            <person name="Tani A."/>
        </authorList>
    </citation>
    <scope>NUCLEOTIDE SEQUENCE</scope>
    <source>
        <strain evidence="3">NBRC 15686</strain>
    </source>
</reference>
<dbReference type="Proteomes" id="UP001055039">
    <property type="component" value="Unassembled WGS sequence"/>
</dbReference>
<reference evidence="3" key="2">
    <citation type="submission" date="2021-08" db="EMBL/GenBank/DDBJ databases">
        <authorList>
            <person name="Tani A."/>
            <person name="Ola A."/>
            <person name="Ogura Y."/>
            <person name="Katsura K."/>
            <person name="Hayashi T."/>
        </authorList>
    </citation>
    <scope>NUCLEOTIDE SEQUENCE</scope>
    <source>
        <strain evidence="3">NBRC 15686</strain>
    </source>
</reference>
<feature type="region of interest" description="Disordered" evidence="1">
    <location>
        <begin position="38"/>
        <end position="61"/>
    </location>
</feature>
<feature type="region of interest" description="Disordered" evidence="1">
    <location>
        <begin position="168"/>
        <end position="200"/>
    </location>
</feature>
<keyword evidence="4" id="KW-1185">Reference proteome</keyword>
<feature type="compositionally biased region" description="Basic and acidic residues" evidence="1">
    <location>
        <begin position="41"/>
        <end position="53"/>
    </location>
</feature>
<dbReference type="EMBL" id="BPRC01000001">
    <property type="protein sequence ID" value="GJE63222.1"/>
    <property type="molecule type" value="Genomic_DNA"/>
</dbReference>
<name>A0ABQ4U8N3_9HYPH</name>